<dbReference type="PROSITE" id="PS50011">
    <property type="entry name" value="PROTEIN_KINASE_DOM"/>
    <property type="match status" value="1"/>
</dbReference>
<feature type="domain" description="Protein kinase" evidence="2">
    <location>
        <begin position="190"/>
        <end position="524"/>
    </location>
</feature>
<keyword evidence="3" id="KW-0418">Kinase</keyword>
<dbReference type="PANTHER" id="PTHR10566:SF119">
    <property type="entry name" value="OS04G0640500 PROTEIN"/>
    <property type="match status" value="1"/>
</dbReference>
<organism evidence="3">
    <name type="scientific">Sesamum latifolium</name>
    <dbReference type="NCBI Taxonomy" id="2727402"/>
    <lineage>
        <taxon>Eukaryota</taxon>
        <taxon>Viridiplantae</taxon>
        <taxon>Streptophyta</taxon>
        <taxon>Embryophyta</taxon>
        <taxon>Tracheophyta</taxon>
        <taxon>Spermatophyta</taxon>
        <taxon>Magnoliopsida</taxon>
        <taxon>eudicotyledons</taxon>
        <taxon>Gunneridae</taxon>
        <taxon>Pentapetalae</taxon>
        <taxon>asterids</taxon>
        <taxon>lamiids</taxon>
        <taxon>Lamiales</taxon>
        <taxon>Pedaliaceae</taxon>
        <taxon>Sesamum</taxon>
    </lineage>
</organism>
<proteinExistence type="inferred from homology"/>
<dbReference type="InterPro" id="IPR011009">
    <property type="entry name" value="Kinase-like_dom_sf"/>
</dbReference>
<accession>A0AAW2VTB6</accession>
<dbReference type="InterPro" id="IPR000719">
    <property type="entry name" value="Prot_kinase_dom"/>
</dbReference>
<evidence type="ECO:0000313" key="3">
    <source>
        <dbReference type="EMBL" id="KAL0432747.1"/>
    </source>
</evidence>
<name>A0AAW2VTB6_9LAMI</name>
<dbReference type="SUPFAM" id="SSF56112">
    <property type="entry name" value="Protein kinase-like (PK-like)"/>
    <property type="match status" value="1"/>
</dbReference>
<comment type="similarity">
    <text evidence="1">Belongs to the protein kinase superfamily. ADCK protein kinase family.</text>
</comment>
<dbReference type="AlphaFoldDB" id="A0AAW2VTB6"/>
<dbReference type="InterPro" id="IPR004147">
    <property type="entry name" value="ABC1_dom"/>
</dbReference>
<evidence type="ECO:0000256" key="1">
    <source>
        <dbReference type="ARBA" id="ARBA00009670"/>
    </source>
</evidence>
<sequence length="704" mass="78743">MLLLPPPSPPLFRASNFTPVRRLRPIMLPGRLLATPAATSDKVDAFTEYSGYLFELSSSEAESLTEYNISKIAAIYQKKPLILLRRLFQIANTLGKWFALRYYDGVTERADLMFEVRAVRAAELREILVQLGPAYIKIAQAISSRPDLIPPSYLDELSVLQDRITPFSTEVAFDIIEQELGLPIDELFSEISPEPVAAASLGQVYQARLRYSGKVVAVKVQRPGVRAAISLDILILRYLAGVIRRARKFNTDLQAVVDEWASSLFREMDYKREADNGVKFRQLYGSIQDVVVPEMYVDQTTCKVLTMQWVEGQKLAEVKDLYMIEVGVYCSFNQLLEFGFYHADPHPGNLLRTYDGKLAYLDFGMMGEFKQELRDGFIEACLHLVNRDYDALAKDFVTLGLLPPTADKDAVTKALTGVFRNAVSKGVRNISFGDLLGDLGTTMYKFKFRIPSYFSLVIRSLAVLEGIAISFNPDYKVLGNTYPWIARKVLTDSSPKLRSSLQALLYKDGVFRMDRLESLLTESLRARTERALVRKQVDDDSKMAIKQILSFALNEKGAFLREILLDELAKGLDALGVAALDSVTSAMTANLPFRPNSISSMTDEDITNLRTLRRLMLLLSGPQQTETSVMEVKGVGSYDIQKSSPNEAAFLPYGLVSGQEMLPLLSAIAELPPDSQQQLLRLPADLAGKLVSRVAARTIRRAFL</sequence>
<dbReference type="InterPro" id="IPR050154">
    <property type="entry name" value="UbiB_kinase"/>
</dbReference>
<gene>
    <name evidence="3" type="ORF">Slati_2609000</name>
</gene>
<comment type="caution">
    <text evidence="3">The sequence shown here is derived from an EMBL/GenBank/DDBJ whole genome shotgun (WGS) entry which is preliminary data.</text>
</comment>
<reference evidence="3" key="1">
    <citation type="submission" date="2020-06" db="EMBL/GenBank/DDBJ databases">
        <authorList>
            <person name="Li T."/>
            <person name="Hu X."/>
            <person name="Zhang T."/>
            <person name="Song X."/>
            <person name="Zhang H."/>
            <person name="Dai N."/>
            <person name="Sheng W."/>
            <person name="Hou X."/>
            <person name="Wei L."/>
        </authorList>
    </citation>
    <scope>NUCLEOTIDE SEQUENCE</scope>
    <source>
        <strain evidence="3">KEN1</strain>
        <tissue evidence="3">Leaf</tissue>
    </source>
</reference>
<keyword evidence="3" id="KW-0808">Transferase</keyword>
<dbReference type="PANTHER" id="PTHR10566">
    <property type="entry name" value="CHAPERONE-ACTIVITY OF BC1 COMPLEX CABC1 -RELATED"/>
    <property type="match status" value="1"/>
</dbReference>
<protein>
    <submittedName>
        <fullName evidence="3">AarF domain-containing protein kinase, chloroplastic</fullName>
    </submittedName>
</protein>
<reference evidence="3" key="2">
    <citation type="journal article" date="2024" name="Plant">
        <title>Genomic evolution and insights into agronomic trait innovations of Sesamum species.</title>
        <authorList>
            <person name="Miao H."/>
            <person name="Wang L."/>
            <person name="Qu L."/>
            <person name="Liu H."/>
            <person name="Sun Y."/>
            <person name="Le M."/>
            <person name="Wang Q."/>
            <person name="Wei S."/>
            <person name="Zheng Y."/>
            <person name="Lin W."/>
            <person name="Duan Y."/>
            <person name="Cao H."/>
            <person name="Xiong S."/>
            <person name="Wang X."/>
            <person name="Wei L."/>
            <person name="Li C."/>
            <person name="Ma Q."/>
            <person name="Ju M."/>
            <person name="Zhao R."/>
            <person name="Li G."/>
            <person name="Mu C."/>
            <person name="Tian Q."/>
            <person name="Mei H."/>
            <person name="Zhang T."/>
            <person name="Gao T."/>
            <person name="Zhang H."/>
        </authorList>
    </citation>
    <scope>NUCLEOTIDE SEQUENCE</scope>
    <source>
        <strain evidence="3">KEN1</strain>
    </source>
</reference>
<dbReference type="GO" id="GO:0004672">
    <property type="term" value="F:protein kinase activity"/>
    <property type="evidence" value="ECO:0007669"/>
    <property type="project" value="InterPro"/>
</dbReference>
<dbReference type="Pfam" id="PF03109">
    <property type="entry name" value="ABC1"/>
    <property type="match status" value="1"/>
</dbReference>
<evidence type="ECO:0000259" key="2">
    <source>
        <dbReference type="PROSITE" id="PS50011"/>
    </source>
</evidence>
<dbReference type="GO" id="GO:0005524">
    <property type="term" value="F:ATP binding"/>
    <property type="evidence" value="ECO:0007669"/>
    <property type="project" value="InterPro"/>
</dbReference>
<dbReference type="CDD" id="cd05121">
    <property type="entry name" value="ABC1_ADCK3-like"/>
    <property type="match status" value="1"/>
</dbReference>
<dbReference type="EMBL" id="JACGWN010000009">
    <property type="protein sequence ID" value="KAL0432747.1"/>
    <property type="molecule type" value="Genomic_DNA"/>
</dbReference>